<evidence type="ECO:0000313" key="3">
    <source>
        <dbReference type="Proteomes" id="UP000184048"/>
    </source>
</evidence>
<dbReference type="AlphaFoldDB" id="A0A1M5FB08"/>
<dbReference type="RefSeq" id="WP_072836889.1">
    <property type="nucleotide sequence ID" value="NZ_FQUU01000022.1"/>
</dbReference>
<protein>
    <submittedName>
        <fullName evidence="2">Putative auto-transporter adhesin, head GIN domain</fullName>
    </submittedName>
</protein>
<dbReference type="Gene3D" id="2.160.20.120">
    <property type="match status" value="1"/>
</dbReference>
<organism evidence="2 3">
    <name type="scientific">Flavisolibacter ginsengisoli DSM 18119</name>
    <dbReference type="NCBI Taxonomy" id="1121884"/>
    <lineage>
        <taxon>Bacteria</taxon>
        <taxon>Pseudomonadati</taxon>
        <taxon>Bacteroidota</taxon>
        <taxon>Chitinophagia</taxon>
        <taxon>Chitinophagales</taxon>
        <taxon>Chitinophagaceae</taxon>
        <taxon>Flavisolibacter</taxon>
    </lineage>
</organism>
<dbReference type="Proteomes" id="UP000184048">
    <property type="component" value="Unassembled WGS sequence"/>
</dbReference>
<dbReference type="STRING" id="1121884.SAMN02745131_03766"/>
<proteinExistence type="predicted"/>
<evidence type="ECO:0000313" key="2">
    <source>
        <dbReference type="EMBL" id="SHF88636.1"/>
    </source>
</evidence>
<evidence type="ECO:0000259" key="1">
    <source>
        <dbReference type="Pfam" id="PF10988"/>
    </source>
</evidence>
<dbReference type="EMBL" id="FQUU01000022">
    <property type="protein sequence ID" value="SHF88636.1"/>
    <property type="molecule type" value="Genomic_DNA"/>
</dbReference>
<name>A0A1M5FB08_9BACT</name>
<feature type="domain" description="Putative auto-transporter adhesin head GIN" evidence="1">
    <location>
        <begin position="42"/>
        <end position="224"/>
    </location>
</feature>
<dbReference type="PANTHER" id="PTHR39200:SF1">
    <property type="entry name" value="AUTO-TRANSPORTER ADHESIN HEAD GIN DOMAIN-CONTAINING PROTEIN-RELATED"/>
    <property type="match status" value="1"/>
</dbReference>
<dbReference type="PROSITE" id="PS51257">
    <property type="entry name" value="PROKAR_LIPOPROTEIN"/>
    <property type="match status" value="1"/>
</dbReference>
<dbReference type="InterPro" id="IPR021255">
    <property type="entry name" value="DUF2807"/>
</dbReference>
<sequence>MRISNIVLAIVIISVSSCRYFGGERVYGDGHIVTQQRNTGGFEKVDVSGGIKVHVRQEASPSVKLELDQNLMEYIDVYTEGNTLVIKEKQGYNVQATKDIIVYVAAPVFKDIDVSGACDIIGDNTITGNQELNLHVSGSGDIFMEVALPKLFAEISGSGSINIKGQATNFSAHVSGSGDVKCLDLSTDVTELDLSGSSDAEVNANKQLNIEASGSSSITYKGNASVNQNISGSGSVKKIG</sequence>
<dbReference type="PANTHER" id="PTHR39200">
    <property type="entry name" value="HYPOTHETICAL EXPORTED PROTEIN"/>
    <property type="match status" value="1"/>
</dbReference>
<dbReference type="Pfam" id="PF10988">
    <property type="entry name" value="DUF2807"/>
    <property type="match status" value="1"/>
</dbReference>
<dbReference type="OrthoDB" id="1014513at2"/>
<accession>A0A1M5FB08</accession>
<gene>
    <name evidence="2" type="ORF">SAMN02745131_03766</name>
</gene>
<reference evidence="2 3" key="1">
    <citation type="submission" date="2016-11" db="EMBL/GenBank/DDBJ databases">
        <authorList>
            <person name="Jaros S."/>
            <person name="Januszkiewicz K."/>
            <person name="Wedrychowicz H."/>
        </authorList>
    </citation>
    <scope>NUCLEOTIDE SEQUENCE [LARGE SCALE GENOMIC DNA]</scope>
    <source>
        <strain evidence="2 3">DSM 18119</strain>
    </source>
</reference>
<keyword evidence="3" id="KW-1185">Reference proteome</keyword>